<dbReference type="InterPro" id="IPR054471">
    <property type="entry name" value="GPIID_WHD"/>
</dbReference>
<dbReference type="Gene3D" id="3.40.50.300">
    <property type="entry name" value="P-loop containing nucleotide triphosphate hydrolases"/>
    <property type="match status" value="1"/>
</dbReference>
<evidence type="ECO:0000259" key="3">
    <source>
        <dbReference type="Pfam" id="PF22939"/>
    </source>
</evidence>
<feature type="domain" description="GPI inositol-deacylase winged helix" evidence="3">
    <location>
        <begin position="546"/>
        <end position="624"/>
    </location>
</feature>
<evidence type="ECO:0008006" key="8">
    <source>
        <dbReference type="Google" id="ProtNLM"/>
    </source>
</evidence>
<dbReference type="Gene3D" id="2.130.10.10">
    <property type="entry name" value="YVTN repeat-like/Quinoprotein amine dehydrogenase"/>
    <property type="match status" value="1"/>
</dbReference>
<dbReference type="InterPro" id="IPR056884">
    <property type="entry name" value="NPHP3-like_N"/>
</dbReference>
<dbReference type="InterPro" id="IPR015943">
    <property type="entry name" value="WD40/YVTN_repeat-like_dom_sf"/>
</dbReference>
<protein>
    <recommendedName>
        <fullName evidence="8">NACHT domain-containing protein</fullName>
    </recommendedName>
</protein>
<dbReference type="SUPFAM" id="SSF52540">
    <property type="entry name" value="P-loop containing nucleoside triphosphate hydrolases"/>
    <property type="match status" value="1"/>
</dbReference>
<evidence type="ECO:0000259" key="4">
    <source>
        <dbReference type="Pfam" id="PF24809"/>
    </source>
</evidence>
<dbReference type="AlphaFoldDB" id="A0A8H4IK93"/>
<proteinExistence type="predicted"/>
<name>A0A8H4IK93_9PEZI</name>
<feature type="region of interest" description="Disordered" evidence="2">
    <location>
        <begin position="787"/>
        <end position="808"/>
    </location>
</feature>
<evidence type="ECO:0000313" key="6">
    <source>
        <dbReference type="EMBL" id="KAF4302751.1"/>
    </source>
</evidence>
<dbReference type="Pfam" id="PF22939">
    <property type="entry name" value="WHD_GPIID"/>
    <property type="match status" value="1"/>
</dbReference>
<organism evidence="6 7">
    <name type="scientific">Botryosphaeria dothidea</name>
    <dbReference type="NCBI Taxonomy" id="55169"/>
    <lineage>
        <taxon>Eukaryota</taxon>
        <taxon>Fungi</taxon>
        <taxon>Dikarya</taxon>
        <taxon>Ascomycota</taxon>
        <taxon>Pezizomycotina</taxon>
        <taxon>Dothideomycetes</taxon>
        <taxon>Dothideomycetes incertae sedis</taxon>
        <taxon>Botryosphaeriales</taxon>
        <taxon>Botryosphaeriaceae</taxon>
        <taxon>Botryosphaeria</taxon>
    </lineage>
</organism>
<dbReference type="Pfam" id="PF24883">
    <property type="entry name" value="NPHP3_N"/>
    <property type="match status" value="1"/>
</dbReference>
<reference evidence="6" key="1">
    <citation type="submission" date="2020-04" db="EMBL/GenBank/DDBJ databases">
        <title>Genome Assembly and Annotation of Botryosphaeria dothidea sdau 11-99, a Latent Pathogen of Apple Fruit Ring Rot in China.</title>
        <authorList>
            <person name="Yu C."/>
            <person name="Diao Y."/>
            <person name="Lu Q."/>
            <person name="Zhao J."/>
            <person name="Cui S."/>
            <person name="Peng C."/>
            <person name="He B."/>
            <person name="Liu H."/>
        </authorList>
    </citation>
    <scope>NUCLEOTIDE SEQUENCE [LARGE SCALE GENOMIC DNA]</scope>
    <source>
        <strain evidence="6">Sdau11-99</strain>
    </source>
</reference>
<sequence length="911" mass="104215">MAFSSSAQALSTISIAFNKFQQTVTVEDSREFSNTTIEDVYKAAHEVQRQLAARRCLRDMRRIHPLLQGLDHYSKSIEVLCNGTPYLPWIWAPIKLMLQVSSDYLKALESLLKAYEQIAESLPRIDRLSTALSDNHDFQKVLAVFYADIIEFHSHAYRFMRRKAWKILFDSAWARFDNQFDPILASLNRHKDLIDKEASAIEIAEAKKWRSQMQITAKKDEKDRESQQFTSVMGWLGLANSIQEDELDEHLRVRLDGSCDWTLRHPKIEQWMMDGPIQPLIWLYGKPGAGKSVICSSLVQYLQDQKANVFYYFCTYRTSTKDNCLSIFKSLTSQAIHNSPDLVKYVYDEYVSRFPQCSLKHLKDLVPRLLESLPSSRMIIDGLDECDDLKGQSAIIQEILPLISTDPFRNICKILICSRDDRSISRAVQKWARTRKKQKIQDIELCLSNESSLIDQSIKSFIESRTSELEDELICLEADERMMDDIREKLLNKADGMFLWVHLVLVTLEDVHNMRELRDAVEALPVGLQEVYARIISRIHHQLNAKNYEKALRILMWMTYARRGLKKFELLNGIALDEDTTVLDKETMFTEQVLDLCKPLIEERPDGSVALVHFSVKEYLTNSEFPPNIQNHQAHYNITFSCAAMVASSLDFLAPELSADDVAVRIGNGLHGLLPYANEHWQDHLLELAPLLAHIKDCGALIRQLDYLFNKHEQLAATFGVKGPSASSLRQSQLDTRLGLINAKLYLLERDTTLFSRMMNIFDNEVQRLLSSEAIPGLAAERMVRGAGSDPVLPPSIAEDSSSDDSDSDLEYIERSLADLKVWTVPPACKREGKDWSVIWDPEYSRDIDIELEHTLMEAGRVYSVHFRETTDTPSSAPSNTYDVRNVCFNTDGSILMTAQANILRYHALHG</sequence>
<keyword evidence="1" id="KW-0677">Repeat</keyword>
<evidence type="ECO:0000259" key="5">
    <source>
        <dbReference type="Pfam" id="PF24883"/>
    </source>
</evidence>
<evidence type="ECO:0000313" key="7">
    <source>
        <dbReference type="Proteomes" id="UP000572817"/>
    </source>
</evidence>
<dbReference type="Proteomes" id="UP000572817">
    <property type="component" value="Unassembled WGS sequence"/>
</dbReference>
<dbReference type="OrthoDB" id="7464126at2759"/>
<accession>A0A8H4IK93</accession>
<keyword evidence="7" id="KW-1185">Reference proteome</keyword>
<evidence type="ECO:0000256" key="1">
    <source>
        <dbReference type="ARBA" id="ARBA00022737"/>
    </source>
</evidence>
<dbReference type="PANTHER" id="PTHR10039">
    <property type="entry name" value="AMELOGENIN"/>
    <property type="match status" value="1"/>
</dbReference>
<comment type="caution">
    <text evidence="6">The sequence shown here is derived from an EMBL/GenBank/DDBJ whole genome shotgun (WGS) entry which is preliminary data.</text>
</comment>
<dbReference type="Pfam" id="PF24809">
    <property type="entry name" value="DUF7708"/>
    <property type="match status" value="1"/>
</dbReference>
<dbReference type="PANTHER" id="PTHR10039:SF14">
    <property type="entry name" value="NACHT DOMAIN-CONTAINING PROTEIN"/>
    <property type="match status" value="1"/>
</dbReference>
<feature type="domain" description="DUF7708" evidence="4">
    <location>
        <begin position="68"/>
        <end position="205"/>
    </location>
</feature>
<evidence type="ECO:0000256" key="2">
    <source>
        <dbReference type="SAM" id="MobiDB-lite"/>
    </source>
</evidence>
<dbReference type="InterPro" id="IPR056125">
    <property type="entry name" value="DUF7708"/>
</dbReference>
<dbReference type="InterPro" id="IPR027417">
    <property type="entry name" value="P-loop_NTPase"/>
</dbReference>
<dbReference type="EMBL" id="WWBZ02000062">
    <property type="protein sequence ID" value="KAF4302751.1"/>
    <property type="molecule type" value="Genomic_DNA"/>
</dbReference>
<gene>
    <name evidence="6" type="ORF">GTA08_BOTSDO08910</name>
</gene>
<feature type="domain" description="Nephrocystin 3-like N-terminal" evidence="5">
    <location>
        <begin position="257"/>
        <end position="419"/>
    </location>
</feature>